<feature type="domain" description="C2H2-type" evidence="2">
    <location>
        <begin position="178"/>
        <end position="199"/>
    </location>
</feature>
<organism evidence="3 4">
    <name type="scientific">Lophiostoma macrostomum CBS 122681</name>
    <dbReference type="NCBI Taxonomy" id="1314788"/>
    <lineage>
        <taxon>Eukaryota</taxon>
        <taxon>Fungi</taxon>
        <taxon>Dikarya</taxon>
        <taxon>Ascomycota</taxon>
        <taxon>Pezizomycotina</taxon>
        <taxon>Dothideomycetes</taxon>
        <taxon>Pleosporomycetidae</taxon>
        <taxon>Pleosporales</taxon>
        <taxon>Lophiostomataceae</taxon>
        <taxon>Lophiostoma</taxon>
    </lineage>
</organism>
<dbReference type="EMBL" id="MU004290">
    <property type="protein sequence ID" value="KAF2662159.1"/>
    <property type="molecule type" value="Genomic_DNA"/>
</dbReference>
<feature type="compositionally biased region" description="Polar residues" evidence="1">
    <location>
        <begin position="376"/>
        <end position="385"/>
    </location>
</feature>
<accession>A0A6A6TQ02</accession>
<gene>
    <name evidence="3" type="ORF">K491DRAFT_281778</name>
</gene>
<reference evidence="3" key="1">
    <citation type="journal article" date="2020" name="Stud. Mycol.">
        <title>101 Dothideomycetes genomes: a test case for predicting lifestyles and emergence of pathogens.</title>
        <authorList>
            <person name="Haridas S."/>
            <person name="Albert R."/>
            <person name="Binder M."/>
            <person name="Bloem J."/>
            <person name="Labutti K."/>
            <person name="Salamov A."/>
            <person name="Andreopoulos B."/>
            <person name="Baker S."/>
            <person name="Barry K."/>
            <person name="Bills G."/>
            <person name="Bluhm B."/>
            <person name="Cannon C."/>
            <person name="Castanera R."/>
            <person name="Culley D."/>
            <person name="Daum C."/>
            <person name="Ezra D."/>
            <person name="Gonzalez J."/>
            <person name="Henrissat B."/>
            <person name="Kuo A."/>
            <person name="Liang C."/>
            <person name="Lipzen A."/>
            <person name="Lutzoni F."/>
            <person name="Magnuson J."/>
            <person name="Mondo S."/>
            <person name="Nolan M."/>
            <person name="Ohm R."/>
            <person name="Pangilinan J."/>
            <person name="Park H.-J."/>
            <person name="Ramirez L."/>
            <person name="Alfaro M."/>
            <person name="Sun H."/>
            <person name="Tritt A."/>
            <person name="Yoshinaga Y."/>
            <person name="Zwiers L.-H."/>
            <person name="Turgeon B."/>
            <person name="Goodwin S."/>
            <person name="Spatafora J."/>
            <person name="Crous P."/>
            <person name="Grigoriev I."/>
        </authorList>
    </citation>
    <scope>NUCLEOTIDE SEQUENCE</scope>
    <source>
        <strain evidence="3">CBS 122681</strain>
    </source>
</reference>
<proteinExistence type="predicted"/>
<protein>
    <recommendedName>
        <fullName evidence="2">C2H2-type domain-containing protein</fullName>
    </recommendedName>
</protein>
<evidence type="ECO:0000313" key="3">
    <source>
        <dbReference type="EMBL" id="KAF2662159.1"/>
    </source>
</evidence>
<name>A0A6A6TQ02_9PLEO</name>
<keyword evidence="4" id="KW-1185">Reference proteome</keyword>
<dbReference type="InterPro" id="IPR013087">
    <property type="entry name" value="Znf_C2H2_type"/>
</dbReference>
<dbReference type="Proteomes" id="UP000799324">
    <property type="component" value="Unassembled WGS sequence"/>
</dbReference>
<dbReference type="AlphaFoldDB" id="A0A6A6TQ02"/>
<dbReference type="PROSITE" id="PS00028">
    <property type="entry name" value="ZINC_FINGER_C2H2_1"/>
    <property type="match status" value="1"/>
</dbReference>
<dbReference type="OrthoDB" id="654211at2759"/>
<feature type="region of interest" description="Disordered" evidence="1">
    <location>
        <begin position="372"/>
        <end position="397"/>
    </location>
</feature>
<evidence type="ECO:0000313" key="4">
    <source>
        <dbReference type="Proteomes" id="UP000799324"/>
    </source>
</evidence>
<evidence type="ECO:0000259" key="2">
    <source>
        <dbReference type="PROSITE" id="PS00028"/>
    </source>
</evidence>
<sequence>MEYHQVNDDPVATLDQESSSTFYDPQVNSLVWPEQFQVPSSQCASTSGSARFSDHSTFSRHDWRISATSTNTSWSQGSSRSQFLPNNQSWLVLNENGAVCGYDHDGSATTAPQHNTHRRRISQDKEHYLTCVGRRERSNNSAKNPRYWCTSCRKGFGEKYDWKRHEEIYQERFEEFQCGLCRKAYFIDKDFAHHHQRRHSCQTCVENKHIEVARSQRRARSGWGCGFCLRYDTDWLERCRHIARHFKDGRTMDHWTQTQVILSLLEQPLIWTAWNHILASQEERDPSFSWSPDFTGRAEGYPDIDCVPQLQDLLEFFTPDQDAATLAGLAYELGHLQETAHVMQHSLYVPGSEPHLVGRINDHSTTVANALPTGLVPSQTSTSSPTDKELPSIPSNGSVPVEDGLVHPATTTPPALQYSAANFVAWQRLEDGIIPDEILPTGSSFDAYQPDFGPLDVHFNPNDCNF</sequence>
<evidence type="ECO:0000256" key="1">
    <source>
        <dbReference type="SAM" id="MobiDB-lite"/>
    </source>
</evidence>